<evidence type="ECO:0000256" key="2">
    <source>
        <dbReference type="ARBA" id="ARBA00004922"/>
    </source>
</evidence>
<keyword evidence="9 13" id="KW-0333">Golgi apparatus</keyword>
<protein>
    <recommendedName>
        <fullName evidence="13">Hexosyltransferase</fullName>
        <ecNumber evidence="13">2.4.1.-</ecNumber>
    </recommendedName>
</protein>
<dbReference type="GO" id="GO:0030311">
    <property type="term" value="P:poly-N-acetyllactosamine biosynthetic process"/>
    <property type="evidence" value="ECO:0007669"/>
    <property type="project" value="TreeGrafter"/>
</dbReference>
<evidence type="ECO:0000256" key="10">
    <source>
        <dbReference type="ARBA" id="ARBA00023098"/>
    </source>
</evidence>
<evidence type="ECO:0000256" key="3">
    <source>
        <dbReference type="ARBA" id="ARBA00008661"/>
    </source>
</evidence>
<evidence type="ECO:0000256" key="8">
    <source>
        <dbReference type="ARBA" id="ARBA00022989"/>
    </source>
</evidence>
<comment type="caution">
    <text evidence="14">The sequence shown here is derived from an EMBL/GenBank/DDBJ whole genome shotgun (WGS) entry which is preliminary data.</text>
</comment>
<sequence length="284" mass="32818">MKGWRCEVMVGKDKNITVSSPYRFQEVLKTDFSWTCALRPIRSEIPPSISSRNESLEKRTVAVCSTDVRVQAHSLYKLIAYESKEFGDLIQWDFVDNFFNLTLKEMHFLRWFSKDCFNAKFVLKGDDDVFINIDNIIEFLGTRNPEKDLFVGDLITKARPIRNTKVKYFVPDSMYGGQHYPPYAGGGGYLMSRSTVQRLQVVAENTELFPIDDVFVGMCLMKMDVTPVNHAGFKTFGIQRPFNPFDPCLYKELMVVHKLNPTEMWIMWSLVKDNGIQCARSRTP</sequence>
<keyword evidence="15" id="KW-1185">Reference proteome</keyword>
<dbReference type="PANTHER" id="PTHR11214:SF368">
    <property type="entry name" value="N-ACETYLLACTOSAMINIDE BETA-1,3-N-ACETYLGLUCOSAMINYLTRANSFERASE 4"/>
    <property type="match status" value="1"/>
</dbReference>
<dbReference type="AlphaFoldDB" id="A0AAV7LQ43"/>
<evidence type="ECO:0000256" key="7">
    <source>
        <dbReference type="ARBA" id="ARBA00022968"/>
    </source>
</evidence>
<evidence type="ECO:0000256" key="11">
    <source>
        <dbReference type="ARBA" id="ARBA00023136"/>
    </source>
</evidence>
<organism evidence="14 15">
    <name type="scientific">Pleurodeles waltl</name>
    <name type="common">Iberian ribbed newt</name>
    <dbReference type="NCBI Taxonomy" id="8319"/>
    <lineage>
        <taxon>Eukaryota</taxon>
        <taxon>Metazoa</taxon>
        <taxon>Chordata</taxon>
        <taxon>Craniata</taxon>
        <taxon>Vertebrata</taxon>
        <taxon>Euteleostomi</taxon>
        <taxon>Amphibia</taxon>
        <taxon>Batrachia</taxon>
        <taxon>Caudata</taxon>
        <taxon>Salamandroidea</taxon>
        <taxon>Salamandridae</taxon>
        <taxon>Pleurodelinae</taxon>
        <taxon>Pleurodeles</taxon>
    </lineage>
</organism>
<dbReference type="GO" id="GO:0000139">
    <property type="term" value="C:Golgi membrane"/>
    <property type="evidence" value="ECO:0007669"/>
    <property type="project" value="UniProtKB-SubCell"/>
</dbReference>
<comment type="similarity">
    <text evidence="3 13">Belongs to the glycosyltransferase 31 family.</text>
</comment>
<dbReference type="InterPro" id="IPR002659">
    <property type="entry name" value="Glyco_trans_31"/>
</dbReference>
<keyword evidence="7" id="KW-0735">Signal-anchor</keyword>
<keyword evidence="6" id="KW-0812">Transmembrane</keyword>
<evidence type="ECO:0000256" key="6">
    <source>
        <dbReference type="ARBA" id="ARBA00022692"/>
    </source>
</evidence>
<evidence type="ECO:0000256" key="1">
    <source>
        <dbReference type="ARBA" id="ARBA00004323"/>
    </source>
</evidence>
<dbReference type="Pfam" id="PF01762">
    <property type="entry name" value="Galactosyl_T"/>
    <property type="match status" value="1"/>
</dbReference>
<dbReference type="GO" id="GO:0006493">
    <property type="term" value="P:protein O-linked glycosylation"/>
    <property type="evidence" value="ECO:0007669"/>
    <property type="project" value="TreeGrafter"/>
</dbReference>
<evidence type="ECO:0000313" key="14">
    <source>
        <dbReference type="EMBL" id="KAJ1093187.1"/>
    </source>
</evidence>
<dbReference type="EC" id="2.4.1.-" evidence="13"/>
<dbReference type="EMBL" id="JANPWB010000015">
    <property type="protein sequence ID" value="KAJ1093187.1"/>
    <property type="molecule type" value="Genomic_DNA"/>
</dbReference>
<accession>A0AAV7LQ43</accession>
<dbReference type="PANTHER" id="PTHR11214">
    <property type="entry name" value="BETA-1,3-N-ACETYLGLUCOSAMINYLTRANSFERASE"/>
    <property type="match status" value="1"/>
</dbReference>
<dbReference type="Proteomes" id="UP001066276">
    <property type="component" value="Chromosome 11"/>
</dbReference>
<keyword evidence="4 13" id="KW-0328">Glycosyltransferase</keyword>
<dbReference type="GO" id="GO:0006629">
    <property type="term" value="P:lipid metabolic process"/>
    <property type="evidence" value="ECO:0007669"/>
    <property type="project" value="UniProtKB-KW"/>
</dbReference>
<proteinExistence type="inferred from homology"/>
<evidence type="ECO:0000256" key="9">
    <source>
        <dbReference type="ARBA" id="ARBA00023034"/>
    </source>
</evidence>
<evidence type="ECO:0000313" key="15">
    <source>
        <dbReference type="Proteomes" id="UP001066276"/>
    </source>
</evidence>
<dbReference type="FunFam" id="3.90.550.50:FF:000001">
    <property type="entry name" value="Hexosyltransferase"/>
    <property type="match status" value="1"/>
</dbReference>
<keyword evidence="12" id="KW-0325">Glycoprotein</keyword>
<evidence type="ECO:0000256" key="5">
    <source>
        <dbReference type="ARBA" id="ARBA00022679"/>
    </source>
</evidence>
<keyword evidence="10" id="KW-0443">Lipid metabolism</keyword>
<reference evidence="14" key="1">
    <citation type="journal article" date="2022" name="bioRxiv">
        <title>Sequencing and chromosome-scale assembly of the giantPleurodeles waltlgenome.</title>
        <authorList>
            <person name="Brown T."/>
            <person name="Elewa A."/>
            <person name="Iarovenko S."/>
            <person name="Subramanian E."/>
            <person name="Araus A.J."/>
            <person name="Petzold A."/>
            <person name="Susuki M."/>
            <person name="Suzuki K.-i.T."/>
            <person name="Hayashi T."/>
            <person name="Toyoda A."/>
            <person name="Oliveira C."/>
            <person name="Osipova E."/>
            <person name="Leigh N.D."/>
            <person name="Simon A."/>
            <person name="Yun M.H."/>
        </authorList>
    </citation>
    <scope>NUCLEOTIDE SEQUENCE</scope>
    <source>
        <strain evidence="14">20211129_DDA</strain>
        <tissue evidence="14">Liver</tissue>
    </source>
</reference>
<evidence type="ECO:0000256" key="13">
    <source>
        <dbReference type="RuleBase" id="RU363063"/>
    </source>
</evidence>
<comment type="subcellular location">
    <subcellularLocation>
        <location evidence="1 13">Golgi apparatus membrane</location>
        <topology evidence="1 13">Single-pass type II membrane protein</topology>
    </subcellularLocation>
</comment>
<dbReference type="Gene3D" id="3.90.550.50">
    <property type="match status" value="1"/>
</dbReference>
<keyword evidence="8" id="KW-1133">Transmembrane helix</keyword>
<gene>
    <name evidence="14" type="ORF">NDU88_006294</name>
</gene>
<dbReference type="GO" id="GO:0008532">
    <property type="term" value="F:N-acetyllactosaminide beta-1,3-N-acetylglucosaminyltransferase activity"/>
    <property type="evidence" value="ECO:0007669"/>
    <property type="project" value="TreeGrafter"/>
</dbReference>
<keyword evidence="5" id="KW-0808">Transferase</keyword>
<comment type="pathway">
    <text evidence="2">Protein modification; protein glycosylation.</text>
</comment>
<name>A0AAV7LQ43_PLEWA</name>
<evidence type="ECO:0000256" key="12">
    <source>
        <dbReference type="ARBA" id="ARBA00023180"/>
    </source>
</evidence>
<evidence type="ECO:0000256" key="4">
    <source>
        <dbReference type="ARBA" id="ARBA00022676"/>
    </source>
</evidence>
<keyword evidence="11" id="KW-0472">Membrane</keyword>